<dbReference type="Pfam" id="PF08222">
    <property type="entry name" value="HTH_CodY"/>
    <property type="match status" value="1"/>
</dbReference>
<dbReference type="GO" id="GO:0005525">
    <property type="term" value="F:GTP binding"/>
    <property type="evidence" value="ECO:0007669"/>
    <property type="project" value="InterPro"/>
</dbReference>
<dbReference type="GO" id="GO:0003700">
    <property type="term" value="F:DNA-binding transcription factor activity"/>
    <property type="evidence" value="ECO:0007669"/>
    <property type="project" value="InterPro"/>
</dbReference>
<dbReference type="PANTHER" id="PTHR40062">
    <property type="entry name" value="GTP-SENSING TRANSCRIPTIONAL PLEIOTROPIC REPRESSOR CODY"/>
    <property type="match status" value="1"/>
</dbReference>
<dbReference type="Proteomes" id="UP000480303">
    <property type="component" value="Unassembled WGS sequence"/>
</dbReference>
<dbReference type="RefSeq" id="WP_172209433.1">
    <property type="nucleotide sequence ID" value="NZ_BLLI01000050.1"/>
</dbReference>
<sequence>MTTLLEKTRRITAILQEGLNKSTEELPYIGLSERLSAVIDCNSVVIDGKGRVLGYAMPYKTNNDRVEAMFDERQLSTEFVQAASRIYDTEANLPVDATLSLYPLEVQKDYPNGKTTVAPIFGSGLRLGTFIIWRNDEVFSDDDLVLVELATTVIGIQLSNLQIEQMEDSIRKNDAVNMAVSTLSYSEMRAVKAILEELGGDEGRLTASVIADKIGITRSVIVNALRKLESAGVIESRSLGMKGTYLKIINTGIYDKVKDRNF</sequence>
<evidence type="ECO:0000256" key="3">
    <source>
        <dbReference type="ARBA" id="ARBA00023015"/>
    </source>
</evidence>
<proteinExistence type="inferred from homology"/>
<dbReference type="InterPro" id="IPR011991">
    <property type="entry name" value="ArsR-like_HTH"/>
</dbReference>
<evidence type="ECO:0000256" key="7">
    <source>
        <dbReference type="HAMAP-Rule" id="MF_00621"/>
    </source>
</evidence>
<comment type="caution">
    <text evidence="10">The sequence shown here is derived from an EMBL/GenBank/DDBJ whole genome shotgun (WGS) entry which is preliminary data.</text>
</comment>
<comment type="similarity">
    <text evidence="7">Belongs to the CodY family.</text>
</comment>
<dbReference type="NCBIfam" id="NF003170">
    <property type="entry name" value="PRK04158.1"/>
    <property type="match status" value="1"/>
</dbReference>
<feature type="domain" description="Global transcriptional regulator CodY N-terminal" evidence="8">
    <location>
        <begin position="3"/>
        <end position="182"/>
    </location>
</feature>
<accession>A0A6A0BFE1</accession>
<dbReference type="SUPFAM" id="SSF46785">
    <property type="entry name" value="Winged helix' DNA-binding domain"/>
    <property type="match status" value="1"/>
</dbReference>
<dbReference type="GO" id="GO:0045892">
    <property type="term" value="P:negative regulation of DNA-templated transcription"/>
    <property type="evidence" value="ECO:0007669"/>
    <property type="project" value="UniProtKB-UniRule"/>
</dbReference>
<evidence type="ECO:0000256" key="1">
    <source>
        <dbReference type="ARBA" id="ARBA00022490"/>
    </source>
</evidence>
<evidence type="ECO:0000256" key="5">
    <source>
        <dbReference type="ARBA" id="ARBA00023163"/>
    </source>
</evidence>
<dbReference type="NCBIfam" id="TIGR02787">
    <property type="entry name" value="codY_Gpos"/>
    <property type="match status" value="1"/>
</dbReference>
<dbReference type="Pfam" id="PF06018">
    <property type="entry name" value="CodY"/>
    <property type="match status" value="1"/>
</dbReference>
<dbReference type="InterPro" id="IPR013198">
    <property type="entry name" value="GTP_trans_reg_CodY_C"/>
</dbReference>
<comment type="function">
    <text evidence="7">DNA-binding global transcriptional regulator which is involved in the adaptive response to starvation and acts by directly or indirectly controlling the expression of numerous genes in response to nutrient availability. During rapid exponential growth, CodY is highly active and represses genes whose products allow adaptation to nutrient depletion.</text>
</comment>
<dbReference type="HAMAP" id="MF_00621">
    <property type="entry name" value="HTH_type_CodY"/>
    <property type="match status" value="1"/>
</dbReference>
<keyword evidence="1 7" id="KW-0963">Cytoplasm</keyword>
<feature type="domain" description="Global transcriptional regulator CodY C-terminal" evidence="9">
    <location>
        <begin position="202"/>
        <end position="259"/>
    </location>
</feature>
<evidence type="ECO:0000256" key="2">
    <source>
        <dbReference type="ARBA" id="ARBA00022491"/>
    </source>
</evidence>
<evidence type="ECO:0000313" key="10">
    <source>
        <dbReference type="EMBL" id="GFH42991.1"/>
    </source>
</evidence>
<dbReference type="InterPro" id="IPR036390">
    <property type="entry name" value="WH_DNA-bd_sf"/>
</dbReference>
<dbReference type="InterPro" id="IPR014154">
    <property type="entry name" value="CodY"/>
</dbReference>
<dbReference type="Gene3D" id="1.10.10.10">
    <property type="entry name" value="Winged helix-like DNA-binding domain superfamily/Winged helix DNA-binding domain"/>
    <property type="match status" value="1"/>
</dbReference>
<dbReference type="PANTHER" id="PTHR40062:SF1">
    <property type="entry name" value="GLOBAL TRANSCRIPTIONAL REGULATOR CODY"/>
    <property type="match status" value="1"/>
</dbReference>
<dbReference type="Gene3D" id="3.30.450.40">
    <property type="match status" value="1"/>
</dbReference>
<dbReference type="GO" id="GO:0005737">
    <property type="term" value="C:cytoplasm"/>
    <property type="evidence" value="ECO:0007669"/>
    <property type="project" value="UniProtKB-SubCell"/>
</dbReference>
<keyword evidence="2 7" id="KW-0678">Repressor</keyword>
<keyword evidence="11" id="KW-1185">Reference proteome</keyword>
<feature type="region of interest" description="GAF domain" evidence="7">
    <location>
        <begin position="1"/>
        <end position="159"/>
    </location>
</feature>
<keyword evidence="5 7" id="KW-0804">Transcription</keyword>
<dbReference type="EMBL" id="BLLI01000050">
    <property type="protein sequence ID" value="GFH42991.1"/>
    <property type="molecule type" value="Genomic_DNA"/>
</dbReference>
<dbReference type="InterPro" id="IPR036388">
    <property type="entry name" value="WH-like_DNA-bd_sf"/>
</dbReference>
<evidence type="ECO:0000259" key="9">
    <source>
        <dbReference type="Pfam" id="PF08222"/>
    </source>
</evidence>
<protein>
    <recommendedName>
        <fullName evidence="6 7">Global transcriptional regulator CodY</fullName>
    </recommendedName>
</protein>
<dbReference type="InterPro" id="IPR010312">
    <property type="entry name" value="Transc_reg_CodY_N"/>
</dbReference>
<evidence type="ECO:0000259" key="8">
    <source>
        <dbReference type="Pfam" id="PF06018"/>
    </source>
</evidence>
<dbReference type="InterPro" id="IPR029016">
    <property type="entry name" value="GAF-like_dom_sf"/>
</dbReference>
<comment type="subcellular location">
    <subcellularLocation>
        <location evidence="7">Cytoplasm</location>
    </subcellularLocation>
</comment>
<organism evidence="10 11">
    <name type="scientific">Pseudolactococcus hodotermopsidis</name>
    <dbReference type="NCBI Taxonomy" id="2709157"/>
    <lineage>
        <taxon>Bacteria</taxon>
        <taxon>Bacillati</taxon>
        <taxon>Bacillota</taxon>
        <taxon>Bacilli</taxon>
        <taxon>Lactobacillales</taxon>
        <taxon>Streptococcaceae</taxon>
        <taxon>Pseudolactococcus</taxon>
    </lineage>
</organism>
<evidence type="ECO:0000256" key="6">
    <source>
        <dbReference type="ARBA" id="ARBA00034538"/>
    </source>
</evidence>
<dbReference type="GO" id="GO:0003677">
    <property type="term" value="F:DNA binding"/>
    <property type="evidence" value="ECO:0007669"/>
    <property type="project" value="UniProtKB-UniRule"/>
</dbReference>
<gene>
    <name evidence="7 10" type="primary">codY</name>
    <name evidence="10" type="ORF">Hs30E_15420</name>
</gene>
<dbReference type="CDD" id="cd00090">
    <property type="entry name" value="HTH_ARSR"/>
    <property type="match status" value="1"/>
</dbReference>
<reference evidence="10 11" key="1">
    <citation type="submission" date="2020-02" db="EMBL/GenBank/DDBJ databases">
        <title>Draft genome sequence of Lactococcus sp. Hs30E4-3.</title>
        <authorList>
            <person name="Noda S."/>
            <person name="Yuki M."/>
            <person name="Ohkuma M."/>
        </authorList>
    </citation>
    <scope>NUCLEOTIDE SEQUENCE [LARGE SCALE GENOMIC DNA]</scope>
    <source>
        <strain evidence="10 11">Hs30E4-3</strain>
    </source>
</reference>
<feature type="DNA-binding region" description="H-T-H motif" evidence="7">
    <location>
        <begin position="207"/>
        <end position="226"/>
    </location>
</feature>
<evidence type="ECO:0000313" key="11">
    <source>
        <dbReference type="Proteomes" id="UP000480303"/>
    </source>
</evidence>
<name>A0A6A0BFE1_9LACT</name>
<dbReference type="AlphaFoldDB" id="A0A6A0BFE1"/>
<evidence type="ECO:0000256" key="4">
    <source>
        <dbReference type="ARBA" id="ARBA00023125"/>
    </source>
</evidence>
<keyword evidence="3 7" id="KW-0805">Transcription regulation</keyword>
<dbReference type="PIRSF" id="PIRSF011572">
    <property type="entry name" value="GTP_sensing_CodY"/>
    <property type="match status" value="1"/>
</dbReference>
<keyword evidence="4 7" id="KW-0238">DNA-binding</keyword>